<evidence type="ECO:0000256" key="3">
    <source>
        <dbReference type="SAM" id="SignalP"/>
    </source>
</evidence>
<organism evidence="5 6">
    <name type="scientific">Brachionus calyciflorus</name>
    <dbReference type="NCBI Taxonomy" id="104777"/>
    <lineage>
        <taxon>Eukaryota</taxon>
        <taxon>Metazoa</taxon>
        <taxon>Spiralia</taxon>
        <taxon>Gnathifera</taxon>
        <taxon>Rotifera</taxon>
        <taxon>Eurotatoria</taxon>
        <taxon>Monogononta</taxon>
        <taxon>Pseudotrocha</taxon>
        <taxon>Ploima</taxon>
        <taxon>Brachionidae</taxon>
        <taxon>Brachionus</taxon>
    </lineage>
</organism>
<dbReference type="InterPro" id="IPR007110">
    <property type="entry name" value="Ig-like_dom"/>
</dbReference>
<dbReference type="SMART" id="SM00409">
    <property type="entry name" value="IG"/>
    <property type="match status" value="2"/>
</dbReference>
<dbReference type="OrthoDB" id="6434091at2759"/>
<dbReference type="InterPro" id="IPR003599">
    <property type="entry name" value="Ig_sub"/>
</dbReference>
<feature type="domain" description="Ig-like" evidence="4">
    <location>
        <begin position="360"/>
        <end position="425"/>
    </location>
</feature>
<keyword evidence="6" id="KW-1185">Reference proteome</keyword>
<dbReference type="Gene3D" id="2.60.40.10">
    <property type="entry name" value="Immunoglobulins"/>
    <property type="match status" value="2"/>
</dbReference>
<evidence type="ECO:0000313" key="5">
    <source>
        <dbReference type="EMBL" id="CAF0712642.1"/>
    </source>
</evidence>
<feature type="domain" description="Ig-like" evidence="4">
    <location>
        <begin position="38"/>
        <end position="138"/>
    </location>
</feature>
<dbReference type="SUPFAM" id="SSF48726">
    <property type="entry name" value="Immunoglobulin"/>
    <property type="match status" value="2"/>
</dbReference>
<keyword evidence="2" id="KW-1133">Transmembrane helix</keyword>
<dbReference type="Proteomes" id="UP000663879">
    <property type="component" value="Unassembled WGS sequence"/>
</dbReference>
<keyword evidence="3" id="KW-0732">Signal</keyword>
<accession>A0A813MA91</accession>
<feature type="region of interest" description="Disordered" evidence="1">
    <location>
        <begin position="515"/>
        <end position="548"/>
    </location>
</feature>
<name>A0A813MA91_9BILA</name>
<evidence type="ECO:0000313" key="6">
    <source>
        <dbReference type="Proteomes" id="UP000663879"/>
    </source>
</evidence>
<reference evidence="5" key="1">
    <citation type="submission" date="2021-02" db="EMBL/GenBank/DDBJ databases">
        <authorList>
            <person name="Nowell W R."/>
        </authorList>
    </citation>
    <scope>NUCLEOTIDE SEQUENCE</scope>
    <source>
        <strain evidence="5">Ploen Becks lab</strain>
    </source>
</reference>
<feature type="chain" id="PRO_5032706095" description="Ig-like domain-containing protein" evidence="3">
    <location>
        <begin position="18"/>
        <end position="548"/>
    </location>
</feature>
<protein>
    <recommendedName>
        <fullName evidence="4">Ig-like domain-containing protein</fullName>
    </recommendedName>
</protein>
<feature type="compositionally biased region" description="Acidic residues" evidence="1">
    <location>
        <begin position="517"/>
        <end position="533"/>
    </location>
</feature>
<proteinExistence type="predicted"/>
<evidence type="ECO:0000256" key="1">
    <source>
        <dbReference type="SAM" id="MobiDB-lite"/>
    </source>
</evidence>
<feature type="transmembrane region" description="Helical" evidence="2">
    <location>
        <begin position="452"/>
        <end position="473"/>
    </location>
</feature>
<evidence type="ECO:0000256" key="2">
    <source>
        <dbReference type="SAM" id="Phobius"/>
    </source>
</evidence>
<dbReference type="EMBL" id="CAJNOC010000075">
    <property type="protein sequence ID" value="CAF0712642.1"/>
    <property type="molecule type" value="Genomic_DNA"/>
</dbReference>
<keyword evidence="2" id="KW-0812">Transmembrane</keyword>
<evidence type="ECO:0000259" key="4">
    <source>
        <dbReference type="PROSITE" id="PS50835"/>
    </source>
</evidence>
<gene>
    <name evidence="5" type="ORF">OXX778_LOCUS1248</name>
</gene>
<feature type="signal peptide" evidence="3">
    <location>
        <begin position="1"/>
        <end position="17"/>
    </location>
</feature>
<keyword evidence="2" id="KW-0472">Membrane</keyword>
<dbReference type="InterPro" id="IPR036179">
    <property type="entry name" value="Ig-like_dom_sf"/>
</dbReference>
<dbReference type="AlphaFoldDB" id="A0A813MA91"/>
<dbReference type="InterPro" id="IPR013783">
    <property type="entry name" value="Ig-like_fold"/>
</dbReference>
<sequence length="548" mass="65160">MYHMFLFLFILFGSTLTFDDYDPNLMQTVTKDFILYEPSIEYLSNLTKIKQNFSSTSINPLLVIKSTVGDNVMIKCHLNSTNKEKSQLDQTIWFKYPSQPNQKFSLLNPKLVKLNYILERSFLFIRNFDTEDTGIYFCLHLTSLPNLKIQYINSTDDVLELLDEEISNYVNKEKFFRLEYLIVEYQKNIKVNLYTSDKTSLHIKNKISFEKLKDPSGLNIFTYWGNWSICRGSCDSSKKLFLTTRRGYCRVEYDSKIQTNLLFNRLNEYFGQNGWSCYYSIHYQFLSVNTLTKDIFHDYIEYKTCNLSCSNNRETETMDEEINHMFAHQTKKEKDRRKNFREFNLEDVYEKPRFSIVRLKGESIQIRCLDYNLGFDVNLLWKKNGDSIDKKLLNSLNEIEIKKLKYSDSGTYECFLNTKLVVTIDLKINSKAKKDYSSIRLNIEEYNSYNELIYKLIAFLTILILIQLFFNLLNDHMVRKKLVEAKKKSNNISDLNKFLKINIQYFENKFFNKIPNEDDVDKNESSDSDENEDSLMSSRFRPVRRKFE</sequence>
<dbReference type="PROSITE" id="PS50835">
    <property type="entry name" value="IG_LIKE"/>
    <property type="match status" value="2"/>
</dbReference>
<comment type="caution">
    <text evidence="5">The sequence shown here is derived from an EMBL/GenBank/DDBJ whole genome shotgun (WGS) entry which is preliminary data.</text>
</comment>